<dbReference type="EMBL" id="JACHEJ010000001">
    <property type="protein sequence ID" value="MBB6178520.1"/>
    <property type="molecule type" value="Genomic_DNA"/>
</dbReference>
<keyword evidence="2" id="KW-1185">Reference proteome</keyword>
<reference evidence="1 2" key="1">
    <citation type="submission" date="2020-08" db="EMBL/GenBank/DDBJ databases">
        <title>Genomic Encyclopedia of Type Strains, Phase IV (KMG-IV): sequencing the most valuable type-strain genomes for metagenomic binning, comparative biology and taxonomic classification.</title>
        <authorList>
            <person name="Goeker M."/>
        </authorList>
    </citation>
    <scope>NUCLEOTIDE SEQUENCE [LARGE SCALE GENOMIC DNA]</scope>
    <source>
        <strain evidence="1 2">DSM 102134</strain>
    </source>
</reference>
<accession>A0A7X0DBF5</accession>
<evidence type="ECO:0000313" key="2">
    <source>
        <dbReference type="Proteomes" id="UP000535501"/>
    </source>
</evidence>
<organism evidence="1 2">
    <name type="scientific">Pseudorhizobium flavum</name>
    <dbReference type="NCBI Taxonomy" id="1335061"/>
    <lineage>
        <taxon>Bacteria</taxon>
        <taxon>Pseudomonadati</taxon>
        <taxon>Pseudomonadota</taxon>
        <taxon>Alphaproteobacteria</taxon>
        <taxon>Hyphomicrobiales</taxon>
        <taxon>Rhizobiaceae</taxon>
        <taxon>Rhizobium/Agrobacterium group</taxon>
        <taxon>Pseudorhizobium</taxon>
    </lineage>
</organism>
<dbReference type="AlphaFoldDB" id="A0A7X0DBF5"/>
<sequence length="65" mass="7078">MCISCVRYGGFLCTEQWSKLQASHAACAGLGHLLNQTAQKFQFLALATMKSRKTFSLAAFFISSG</sequence>
<protein>
    <submittedName>
        <fullName evidence="1">Uncharacterized protein</fullName>
    </submittedName>
</protein>
<name>A0A7X0DBF5_9HYPH</name>
<comment type="caution">
    <text evidence="1">The sequence shown here is derived from an EMBL/GenBank/DDBJ whole genome shotgun (WGS) entry which is preliminary data.</text>
</comment>
<proteinExistence type="predicted"/>
<dbReference type="Proteomes" id="UP000535501">
    <property type="component" value="Unassembled WGS sequence"/>
</dbReference>
<gene>
    <name evidence="1" type="ORF">HNQ75_000463</name>
</gene>
<evidence type="ECO:0000313" key="1">
    <source>
        <dbReference type="EMBL" id="MBB6178520.1"/>
    </source>
</evidence>